<accession>A0AAV2SD22</accession>
<dbReference type="Gene3D" id="3.10.100.10">
    <property type="entry name" value="Mannose-Binding Protein A, subunit A"/>
    <property type="match status" value="1"/>
</dbReference>
<feature type="chain" id="PRO_5043830899" description="C-type lectin domain-containing protein" evidence="1">
    <location>
        <begin position="21"/>
        <end position="174"/>
    </location>
</feature>
<dbReference type="PROSITE" id="PS50041">
    <property type="entry name" value="C_TYPE_LECTIN_2"/>
    <property type="match status" value="1"/>
</dbReference>
<feature type="non-terminal residue" evidence="3">
    <location>
        <position position="174"/>
    </location>
</feature>
<proteinExistence type="predicted"/>
<dbReference type="InterPro" id="IPR016186">
    <property type="entry name" value="C-type_lectin-like/link_sf"/>
</dbReference>
<feature type="signal peptide" evidence="1">
    <location>
        <begin position="1"/>
        <end position="20"/>
    </location>
</feature>
<dbReference type="PANTHER" id="PTHR45710:SF26">
    <property type="entry name" value="RH26557P"/>
    <property type="match status" value="1"/>
</dbReference>
<gene>
    <name evidence="3" type="ORF">MNOR_LOCUS35212</name>
</gene>
<dbReference type="PANTHER" id="PTHR45710">
    <property type="entry name" value="C-TYPE LECTIN DOMAIN-CONTAINING PROTEIN 180"/>
    <property type="match status" value="1"/>
</dbReference>
<evidence type="ECO:0000259" key="2">
    <source>
        <dbReference type="PROSITE" id="PS50041"/>
    </source>
</evidence>
<evidence type="ECO:0000313" key="4">
    <source>
        <dbReference type="Proteomes" id="UP001497623"/>
    </source>
</evidence>
<keyword evidence="1" id="KW-0732">Signal</keyword>
<feature type="domain" description="C-type lectin" evidence="2">
    <location>
        <begin position="35"/>
        <end position="174"/>
    </location>
</feature>
<dbReference type="InterPro" id="IPR016187">
    <property type="entry name" value="CTDL_fold"/>
</dbReference>
<keyword evidence="4" id="KW-1185">Reference proteome</keyword>
<evidence type="ECO:0000256" key="1">
    <source>
        <dbReference type="SAM" id="SignalP"/>
    </source>
</evidence>
<dbReference type="AlphaFoldDB" id="A0AAV2SD22"/>
<dbReference type="InterPro" id="IPR050828">
    <property type="entry name" value="C-type_lectin/matrix_domain"/>
</dbReference>
<sequence length="174" mass="19890">MERIFTLILSSILCIPPGDSMPQTKLVCPNKFQAVGRFCYHFSDDSKSWTEAREACEQLGETGGNLNVMLATLDITGVPQDNQDLLTVIRDTGNKYWLGGHMKDVDDKAHWKWLDNRPIHMTSGYWRDEAPTNTKDKGCSLVSTYSKDLDRKKVHTRATLTDNDCNEEFRYICH</sequence>
<evidence type="ECO:0000313" key="3">
    <source>
        <dbReference type="EMBL" id="CAL4179698.1"/>
    </source>
</evidence>
<dbReference type="EMBL" id="CAXKWB010057662">
    <property type="protein sequence ID" value="CAL4179698.1"/>
    <property type="molecule type" value="Genomic_DNA"/>
</dbReference>
<organism evidence="3 4">
    <name type="scientific">Meganyctiphanes norvegica</name>
    <name type="common">Northern krill</name>
    <name type="synonym">Thysanopoda norvegica</name>
    <dbReference type="NCBI Taxonomy" id="48144"/>
    <lineage>
        <taxon>Eukaryota</taxon>
        <taxon>Metazoa</taxon>
        <taxon>Ecdysozoa</taxon>
        <taxon>Arthropoda</taxon>
        <taxon>Crustacea</taxon>
        <taxon>Multicrustacea</taxon>
        <taxon>Malacostraca</taxon>
        <taxon>Eumalacostraca</taxon>
        <taxon>Eucarida</taxon>
        <taxon>Euphausiacea</taxon>
        <taxon>Euphausiidae</taxon>
        <taxon>Meganyctiphanes</taxon>
    </lineage>
</organism>
<name>A0AAV2SD22_MEGNR</name>
<dbReference type="Pfam" id="PF00059">
    <property type="entry name" value="Lectin_C"/>
    <property type="match status" value="1"/>
</dbReference>
<dbReference type="InterPro" id="IPR001304">
    <property type="entry name" value="C-type_lectin-like"/>
</dbReference>
<protein>
    <recommendedName>
        <fullName evidence="2">C-type lectin domain-containing protein</fullName>
    </recommendedName>
</protein>
<comment type="caution">
    <text evidence="3">The sequence shown here is derived from an EMBL/GenBank/DDBJ whole genome shotgun (WGS) entry which is preliminary data.</text>
</comment>
<dbReference type="Proteomes" id="UP001497623">
    <property type="component" value="Unassembled WGS sequence"/>
</dbReference>
<dbReference type="SMART" id="SM00034">
    <property type="entry name" value="CLECT"/>
    <property type="match status" value="1"/>
</dbReference>
<dbReference type="SUPFAM" id="SSF56436">
    <property type="entry name" value="C-type lectin-like"/>
    <property type="match status" value="1"/>
</dbReference>
<reference evidence="3 4" key="1">
    <citation type="submission" date="2024-05" db="EMBL/GenBank/DDBJ databases">
        <authorList>
            <person name="Wallberg A."/>
        </authorList>
    </citation>
    <scope>NUCLEOTIDE SEQUENCE [LARGE SCALE GENOMIC DNA]</scope>
</reference>